<feature type="transmembrane region" description="Helical" evidence="6">
    <location>
        <begin position="110"/>
        <end position="136"/>
    </location>
</feature>
<name>A0A9W8B2U8_9FUNG</name>
<dbReference type="GO" id="GO:0016020">
    <property type="term" value="C:membrane"/>
    <property type="evidence" value="ECO:0007669"/>
    <property type="project" value="UniProtKB-SubCell"/>
</dbReference>
<protein>
    <submittedName>
        <fullName evidence="8">Uncharacterized protein</fullName>
    </submittedName>
</protein>
<gene>
    <name evidence="8" type="ORF">H4R34_005829</name>
</gene>
<evidence type="ECO:0000256" key="5">
    <source>
        <dbReference type="ARBA" id="ARBA00023136"/>
    </source>
</evidence>
<dbReference type="InterPro" id="IPR038330">
    <property type="entry name" value="TspO/MBR-related_sf"/>
</dbReference>
<accession>A0A9W8B2U8</accession>
<dbReference type="Pfam" id="PF03073">
    <property type="entry name" value="TspO_MBR"/>
    <property type="match status" value="1"/>
</dbReference>
<feature type="transmembrane region" description="Helical" evidence="6">
    <location>
        <begin position="142"/>
        <end position="168"/>
    </location>
</feature>
<dbReference type="CDD" id="cd15904">
    <property type="entry name" value="TSPO_MBR"/>
    <property type="match status" value="1"/>
</dbReference>
<evidence type="ECO:0000313" key="9">
    <source>
        <dbReference type="Proteomes" id="UP001151582"/>
    </source>
</evidence>
<evidence type="ECO:0000256" key="6">
    <source>
        <dbReference type="SAM" id="Phobius"/>
    </source>
</evidence>
<feature type="signal peptide" evidence="7">
    <location>
        <begin position="1"/>
        <end position="16"/>
    </location>
</feature>
<keyword evidence="3 6" id="KW-0812">Transmembrane</keyword>
<dbReference type="AlphaFoldDB" id="A0A9W8B2U8"/>
<comment type="subcellular location">
    <subcellularLocation>
        <location evidence="1">Membrane</location>
        <topology evidence="1">Multi-pass membrane protein</topology>
    </subcellularLocation>
</comment>
<organism evidence="8 9">
    <name type="scientific">Dimargaris verticillata</name>
    <dbReference type="NCBI Taxonomy" id="2761393"/>
    <lineage>
        <taxon>Eukaryota</taxon>
        <taxon>Fungi</taxon>
        <taxon>Fungi incertae sedis</taxon>
        <taxon>Zoopagomycota</taxon>
        <taxon>Kickxellomycotina</taxon>
        <taxon>Dimargaritomycetes</taxon>
        <taxon>Dimargaritales</taxon>
        <taxon>Dimargaritaceae</taxon>
        <taxon>Dimargaris</taxon>
    </lineage>
</organism>
<dbReference type="OrthoDB" id="8841220at2759"/>
<feature type="non-terminal residue" evidence="8">
    <location>
        <position position="1"/>
    </location>
</feature>
<comment type="caution">
    <text evidence="8">The sequence shown here is derived from an EMBL/GenBank/DDBJ whole genome shotgun (WGS) entry which is preliminary data.</text>
</comment>
<evidence type="ECO:0000256" key="2">
    <source>
        <dbReference type="ARBA" id="ARBA00007524"/>
    </source>
</evidence>
<evidence type="ECO:0000256" key="1">
    <source>
        <dbReference type="ARBA" id="ARBA00004141"/>
    </source>
</evidence>
<dbReference type="Proteomes" id="UP001151582">
    <property type="component" value="Unassembled WGS sequence"/>
</dbReference>
<reference evidence="8" key="1">
    <citation type="submission" date="2022-07" db="EMBL/GenBank/DDBJ databases">
        <title>Phylogenomic reconstructions and comparative analyses of Kickxellomycotina fungi.</title>
        <authorList>
            <person name="Reynolds N.K."/>
            <person name="Stajich J.E."/>
            <person name="Barry K."/>
            <person name="Grigoriev I.V."/>
            <person name="Crous P."/>
            <person name="Smith M.E."/>
        </authorList>
    </citation>
    <scope>NUCLEOTIDE SEQUENCE</scope>
    <source>
        <strain evidence="8">RSA 567</strain>
    </source>
</reference>
<feature type="transmembrane region" description="Helical" evidence="6">
    <location>
        <begin position="67"/>
        <end position="89"/>
    </location>
</feature>
<proteinExistence type="inferred from homology"/>
<keyword evidence="4 6" id="KW-1133">Transmembrane helix</keyword>
<evidence type="ECO:0000256" key="3">
    <source>
        <dbReference type="ARBA" id="ARBA00022692"/>
    </source>
</evidence>
<sequence length="216" mass="24477">LVLHLLILSVVGSATTYYSSRQAQRSEWCQQRFQRPTAFGIAAQSTPPLSSAQPRFPLRFFQRWTQLWLWVTVWSSLYLLVGVAALLVAHEAQVDASKFIRDRAHISLRLTWFAWVLGLLWSPILVAFRAIATALIDAALHWVFVGLAILCTLQVHSTAAVLLVPYWLGASYTLYISYTLWITYCQQKLQAPGYEYAPNTSPTEFNGHGDDENEMV</sequence>
<keyword evidence="9" id="KW-1185">Reference proteome</keyword>
<evidence type="ECO:0000313" key="8">
    <source>
        <dbReference type="EMBL" id="KAJ1971161.1"/>
    </source>
</evidence>
<evidence type="ECO:0000256" key="7">
    <source>
        <dbReference type="SAM" id="SignalP"/>
    </source>
</evidence>
<keyword evidence="5 6" id="KW-0472">Membrane</keyword>
<dbReference type="InterPro" id="IPR004307">
    <property type="entry name" value="TspO_MBR"/>
</dbReference>
<dbReference type="EMBL" id="JANBQB010001483">
    <property type="protein sequence ID" value="KAJ1971161.1"/>
    <property type="molecule type" value="Genomic_DNA"/>
</dbReference>
<evidence type="ECO:0000256" key="4">
    <source>
        <dbReference type="ARBA" id="ARBA00022989"/>
    </source>
</evidence>
<dbReference type="Gene3D" id="1.20.1260.100">
    <property type="entry name" value="TspO/MBR protein"/>
    <property type="match status" value="1"/>
</dbReference>
<keyword evidence="7" id="KW-0732">Signal</keyword>
<comment type="similarity">
    <text evidence="2">Belongs to the TspO/BZRP family.</text>
</comment>
<feature type="chain" id="PRO_5040819528" evidence="7">
    <location>
        <begin position="17"/>
        <end position="216"/>
    </location>
</feature>